<dbReference type="GO" id="GO:0051301">
    <property type="term" value="P:cell division"/>
    <property type="evidence" value="ECO:0007669"/>
    <property type="project" value="UniProtKB-KW"/>
</dbReference>
<keyword evidence="5" id="KW-0131">Cell cycle</keyword>
<evidence type="ECO:0000256" key="6">
    <source>
        <dbReference type="SAM" id="MobiDB-lite"/>
    </source>
</evidence>
<proteinExistence type="predicted"/>
<feature type="region of interest" description="Disordered" evidence="6">
    <location>
        <begin position="673"/>
        <end position="699"/>
    </location>
</feature>
<dbReference type="EMBL" id="ML995822">
    <property type="protein sequence ID" value="KAF2770899.1"/>
    <property type="molecule type" value="Genomic_DNA"/>
</dbReference>
<evidence type="ECO:0000313" key="9">
    <source>
        <dbReference type="EMBL" id="KAF2770899.1"/>
    </source>
</evidence>
<dbReference type="GO" id="GO:0005680">
    <property type="term" value="C:anaphase-promoting complex"/>
    <property type="evidence" value="ECO:0007669"/>
    <property type="project" value="InterPro"/>
</dbReference>
<feature type="compositionally biased region" description="Low complexity" evidence="6">
    <location>
        <begin position="678"/>
        <end position="692"/>
    </location>
</feature>
<gene>
    <name evidence="9" type="ORF">EJ03DRAFT_335140</name>
</gene>
<feature type="domain" description="Anaphase-promoting complex subunit 4-like WD40" evidence="7">
    <location>
        <begin position="24"/>
        <end position="102"/>
    </location>
</feature>
<evidence type="ECO:0000259" key="8">
    <source>
        <dbReference type="Pfam" id="PF12896"/>
    </source>
</evidence>
<dbReference type="PANTHER" id="PTHR13260:SF0">
    <property type="entry name" value="ANAPHASE-PROMOTING COMPLEX SUBUNIT 4"/>
    <property type="match status" value="1"/>
</dbReference>
<evidence type="ECO:0000256" key="4">
    <source>
        <dbReference type="ARBA" id="ARBA00022786"/>
    </source>
</evidence>
<evidence type="ECO:0000256" key="5">
    <source>
        <dbReference type="ARBA" id="ARBA00023306"/>
    </source>
</evidence>
<organism evidence="9 10">
    <name type="scientific">Teratosphaeria nubilosa</name>
    <dbReference type="NCBI Taxonomy" id="161662"/>
    <lineage>
        <taxon>Eukaryota</taxon>
        <taxon>Fungi</taxon>
        <taxon>Dikarya</taxon>
        <taxon>Ascomycota</taxon>
        <taxon>Pezizomycotina</taxon>
        <taxon>Dothideomycetes</taxon>
        <taxon>Dothideomycetidae</taxon>
        <taxon>Mycosphaerellales</taxon>
        <taxon>Teratosphaeriaceae</taxon>
        <taxon>Teratosphaeria</taxon>
    </lineage>
</organism>
<dbReference type="GO" id="GO:0031145">
    <property type="term" value="P:anaphase-promoting complex-dependent catabolic process"/>
    <property type="evidence" value="ECO:0007669"/>
    <property type="project" value="InterPro"/>
</dbReference>
<protein>
    <recommendedName>
        <fullName evidence="1">Anaphase-promoting complex subunit 4</fullName>
    </recommendedName>
</protein>
<feature type="domain" description="Anaphase-promoting complex subunit 4 long" evidence="8">
    <location>
        <begin position="305"/>
        <end position="497"/>
    </location>
</feature>
<evidence type="ECO:0000259" key="7">
    <source>
        <dbReference type="Pfam" id="PF12894"/>
    </source>
</evidence>
<evidence type="ECO:0000256" key="3">
    <source>
        <dbReference type="ARBA" id="ARBA00022776"/>
    </source>
</evidence>
<dbReference type="InterPro" id="IPR015943">
    <property type="entry name" value="WD40/YVTN_repeat-like_dom_sf"/>
</dbReference>
<keyword evidence="10" id="KW-1185">Reference proteome</keyword>
<name>A0A6G1LE95_9PEZI</name>
<dbReference type="InterPro" id="IPR024977">
    <property type="entry name" value="Apc4-like_WD40_dom"/>
</dbReference>
<evidence type="ECO:0000313" key="10">
    <source>
        <dbReference type="Proteomes" id="UP000799436"/>
    </source>
</evidence>
<dbReference type="InterPro" id="IPR024789">
    <property type="entry name" value="APC4"/>
</dbReference>
<keyword evidence="3" id="KW-0498">Mitosis</keyword>
<dbReference type="OrthoDB" id="10266042at2759"/>
<dbReference type="Gene3D" id="2.130.10.10">
    <property type="entry name" value="YVTN repeat-like/Quinoprotein amine dehydrogenase"/>
    <property type="match status" value="1"/>
</dbReference>
<dbReference type="AlphaFoldDB" id="A0A6G1LE95"/>
<dbReference type="GO" id="GO:0034399">
    <property type="term" value="C:nuclear periphery"/>
    <property type="evidence" value="ECO:0007669"/>
    <property type="project" value="TreeGrafter"/>
</dbReference>
<dbReference type="SUPFAM" id="SSF69322">
    <property type="entry name" value="Tricorn protease domain 2"/>
    <property type="match status" value="1"/>
</dbReference>
<accession>A0A6G1LE95</accession>
<dbReference type="InterPro" id="IPR024790">
    <property type="entry name" value="APC4_long_dom"/>
</dbReference>
<dbReference type="GO" id="GO:0070979">
    <property type="term" value="P:protein K11-linked ubiquitination"/>
    <property type="evidence" value="ECO:0007669"/>
    <property type="project" value="TreeGrafter"/>
</dbReference>
<dbReference type="PANTHER" id="PTHR13260">
    <property type="entry name" value="ANAPHASE PROMOTING COMPLEX SUBUNIT 4 APC4"/>
    <property type="match status" value="1"/>
</dbReference>
<dbReference type="Pfam" id="PF12896">
    <property type="entry name" value="ANAPC4"/>
    <property type="match status" value="1"/>
</dbReference>
<sequence length="801" mass="88127">MAVDSLAYLPLLSEKHLSNVTKLVAYCDVHDLVAIATDVHDIVVYRINGQIAFTVKRKDDELDVTAVAWKQDGSVLAVGWTDGTYCLHSGENGRLISQRSIRDAGREKPWKLDLTPDWGEDDGEGGGPTVAHFGWMLHSPHGRPPGLSKSRNKFQASAGPQDWLNETTDEFEDLMISESYADVDGAQAISRLTRTIVTLDVTATLPRLSAIPGHGLRSGPDGSRFSSQGATDAVFETSKDPTSDDVDIFMVSDNMGRVKVLQDDTVDIGTCNLEVQPLMHVAQTACATHAILGSQEGPNISTSFLDLPLDQLGGPSLHVIATNTKRIQNLLSYITQTIRCIQHDYTTGLTSPNRFLNSLNLELDEKQEGNAVMALYHLAMTGDFTPTMKEWLVDIVKETNHKRWDQAVNGMHSNIQNYIFINLLPALDRLSIAAATLRGHAKYHEGSNRFEVSPALFTKMLDGVDSLRAVAHKVQLIVMSEHRQFRAFSKWLRVMIDIGVAGPGSKSAIESEEREVPNLDYTLLLGYIGETMTRSKLVPFVVQRPGMQGSCSKDEFFSNPAISQMGYERTMEALKRLNTDSELGSKDADDKNLVLNLPALAVYLAGNARLVLESITRWQSKMLRPPTTTPIPLGPRPHVLDMKMEPAAGRKHLCSLRLLLSSSSAENKLLIHHTIHDPSNPTSSTSNPTTTTLPHPGGEILSGTFHSDDAYLFLTTNTDNIHVLTQLRHRSSGELMTSVLHVFSPDTGFAPEKMVVVGRLGKKVCLLIGNGGRQWRALDLDAKPADPGEVDEDDLMYEDMS</sequence>
<dbReference type="Pfam" id="PF12894">
    <property type="entry name" value="ANAPC4_WD40"/>
    <property type="match status" value="1"/>
</dbReference>
<keyword evidence="4" id="KW-0833">Ubl conjugation pathway</keyword>
<keyword evidence="2" id="KW-0132">Cell division</keyword>
<reference evidence="9" key="1">
    <citation type="journal article" date="2020" name="Stud. Mycol.">
        <title>101 Dothideomycetes genomes: a test case for predicting lifestyles and emergence of pathogens.</title>
        <authorList>
            <person name="Haridas S."/>
            <person name="Albert R."/>
            <person name="Binder M."/>
            <person name="Bloem J."/>
            <person name="Labutti K."/>
            <person name="Salamov A."/>
            <person name="Andreopoulos B."/>
            <person name="Baker S."/>
            <person name="Barry K."/>
            <person name="Bills G."/>
            <person name="Bluhm B."/>
            <person name="Cannon C."/>
            <person name="Castanera R."/>
            <person name="Culley D."/>
            <person name="Daum C."/>
            <person name="Ezra D."/>
            <person name="Gonzalez J."/>
            <person name="Henrissat B."/>
            <person name="Kuo A."/>
            <person name="Liang C."/>
            <person name="Lipzen A."/>
            <person name="Lutzoni F."/>
            <person name="Magnuson J."/>
            <person name="Mondo S."/>
            <person name="Nolan M."/>
            <person name="Ohm R."/>
            <person name="Pangilinan J."/>
            <person name="Park H.-J."/>
            <person name="Ramirez L."/>
            <person name="Alfaro M."/>
            <person name="Sun H."/>
            <person name="Tritt A."/>
            <person name="Yoshinaga Y."/>
            <person name="Zwiers L.-H."/>
            <person name="Turgeon B."/>
            <person name="Goodwin S."/>
            <person name="Spatafora J."/>
            <person name="Crous P."/>
            <person name="Grigoriev I."/>
        </authorList>
    </citation>
    <scope>NUCLEOTIDE SEQUENCE</scope>
    <source>
        <strain evidence="9">CBS 116005</strain>
    </source>
</reference>
<evidence type="ECO:0000256" key="2">
    <source>
        <dbReference type="ARBA" id="ARBA00022618"/>
    </source>
</evidence>
<dbReference type="Proteomes" id="UP000799436">
    <property type="component" value="Unassembled WGS sequence"/>
</dbReference>
<evidence type="ECO:0000256" key="1">
    <source>
        <dbReference type="ARBA" id="ARBA00016067"/>
    </source>
</evidence>